<evidence type="ECO:0000313" key="1">
    <source>
        <dbReference type="EMBL" id="VEF11058.1"/>
    </source>
</evidence>
<dbReference type="OrthoDB" id="8848645at2"/>
<gene>
    <name evidence="1" type="ORF">NCTC9428_02673</name>
</gene>
<dbReference type="AlphaFoldDB" id="A0A3S4QN75"/>
<proteinExistence type="predicted"/>
<evidence type="ECO:0000313" key="2">
    <source>
        <dbReference type="Proteomes" id="UP000281909"/>
    </source>
</evidence>
<name>A0A3S4QN75_PSEFL</name>
<sequence>MAFSNDNGGFDFACSDAKMSIGASTWGTRLSQLSSATGEILILTRDLADIGYITKILDKRPHNIWIVAHTDCIKAAQALKAARPWLRIAVHRDIGAKAVLVAPDTVWISSSDFGKTGKLESAVGFHSPSLYSQTRSQLFDKAWREAQELMDHPEITKG</sequence>
<protein>
    <submittedName>
        <fullName evidence="1">Uncharacterized protein</fullName>
    </submittedName>
</protein>
<accession>A0A3S4QN75</accession>
<organism evidence="1 2">
    <name type="scientific">Pseudomonas fluorescens</name>
    <dbReference type="NCBI Taxonomy" id="294"/>
    <lineage>
        <taxon>Bacteria</taxon>
        <taxon>Pseudomonadati</taxon>
        <taxon>Pseudomonadota</taxon>
        <taxon>Gammaproteobacteria</taxon>
        <taxon>Pseudomonadales</taxon>
        <taxon>Pseudomonadaceae</taxon>
        <taxon>Pseudomonas</taxon>
    </lineage>
</organism>
<dbReference type="EMBL" id="LR134318">
    <property type="protein sequence ID" value="VEF11058.1"/>
    <property type="molecule type" value="Genomic_DNA"/>
</dbReference>
<dbReference type="Proteomes" id="UP000281909">
    <property type="component" value="Chromosome"/>
</dbReference>
<dbReference type="RefSeq" id="WP_078833758.1">
    <property type="nucleotide sequence ID" value="NZ_LR134318.1"/>
</dbReference>
<reference evidence="1 2" key="1">
    <citation type="submission" date="2018-12" db="EMBL/GenBank/DDBJ databases">
        <authorList>
            <consortium name="Pathogen Informatics"/>
        </authorList>
    </citation>
    <scope>NUCLEOTIDE SEQUENCE [LARGE SCALE GENOMIC DNA]</scope>
    <source>
        <strain evidence="1 2">NCTC9428</strain>
    </source>
</reference>